<gene>
    <name evidence="2" type="ORF">H1R20_g3819</name>
</gene>
<organism evidence="2 3">
    <name type="scientific">Candolleomyces eurysporus</name>
    <dbReference type="NCBI Taxonomy" id="2828524"/>
    <lineage>
        <taxon>Eukaryota</taxon>
        <taxon>Fungi</taxon>
        <taxon>Dikarya</taxon>
        <taxon>Basidiomycota</taxon>
        <taxon>Agaricomycotina</taxon>
        <taxon>Agaricomycetes</taxon>
        <taxon>Agaricomycetidae</taxon>
        <taxon>Agaricales</taxon>
        <taxon>Agaricineae</taxon>
        <taxon>Psathyrellaceae</taxon>
        <taxon>Candolleomyces</taxon>
    </lineage>
</organism>
<dbReference type="AlphaFoldDB" id="A0A9W8JLY6"/>
<evidence type="ECO:0000256" key="1">
    <source>
        <dbReference type="SAM" id="SignalP"/>
    </source>
</evidence>
<keyword evidence="1" id="KW-0732">Signal</keyword>
<keyword evidence="3" id="KW-1185">Reference proteome</keyword>
<feature type="signal peptide" evidence="1">
    <location>
        <begin position="1"/>
        <end position="28"/>
    </location>
</feature>
<feature type="non-terminal residue" evidence="2">
    <location>
        <position position="96"/>
    </location>
</feature>
<comment type="caution">
    <text evidence="2">The sequence shown here is derived from an EMBL/GenBank/DDBJ whole genome shotgun (WGS) entry which is preliminary data.</text>
</comment>
<feature type="chain" id="PRO_5040869062" evidence="1">
    <location>
        <begin position="29"/>
        <end position="96"/>
    </location>
</feature>
<sequence>MAVTDLIDVILNVLTIIAPLATQEKADAVEIIIETGIATVVLVTPLTLQKTEAPVESVVVDSMRTTLESLTMDVIRTIVVLAARLSPLQDVVMKAM</sequence>
<evidence type="ECO:0000313" key="2">
    <source>
        <dbReference type="EMBL" id="KAJ2933288.1"/>
    </source>
</evidence>
<name>A0A9W8JLY6_9AGAR</name>
<accession>A0A9W8JLY6</accession>
<dbReference type="Proteomes" id="UP001140091">
    <property type="component" value="Unassembled WGS sequence"/>
</dbReference>
<reference evidence="2" key="1">
    <citation type="submission" date="2022-06" db="EMBL/GenBank/DDBJ databases">
        <title>Genome Sequence of Candolleomyces eurysporus.</title>
        <authorList>
            <person name="Buettner E."/>
        </authorList>
    </citation>
    <scope>NUCLEOTIDE SEQUENCE</scope>
    <source>
        <strain evidence="2">VTCC 930004</strain>
    </source>
</reference>
<dbReference type="EMBL" id="JANBPK010000748">
    <property type="protein sequence ID" value="KAJ2933288.1"/>
    <property type="molecule type" value="Genomic_DNA"/>
</dbReference>
<evidence type="ECO:0000313" key="3">
    <source>
        <dbReference type="Proteomes" id="UP001140091"/>
    </source>
</evidence>
<protein>
    <submittedName>
        <fullName evidence="2">Uncharacterized protein</fullName>
    </submittedName>
</protein>
<proteinExistence type="predicted"/>